<dbReference type="SUPFAM" id="SSF48452">
    <property type="entry name" value="TPR-like"/>
    <property type="match status" value="1"/>
</dbReference>
<feature type="domain" description="Tetratrico peptide repeat group 5" evidence="1">
    <location>
        <begin position="57"/>
        <end position="178"/>
    </location>
</feature>
<sequence length="191" mass="20957">MVRTRIPTSTSQERPMLMSTEDLRGAAANAWAEARPDAPAPTVRFFESLHEQNPDAPIAMFHRARALDFSGRADLALPFYEAAFDAGLDGEELRRAFAGRGSTLRNLGRMEESVEILAEGHWRFPDDVVIRCYLALAMHSAGRSAPALALMLDLAVERIDDPDLTAGTRALRNYAAALRNGYWTPDGGAGR</sequence>
<accession>A0ABY5VU88</accession>
<keyword evidence="3" id="KW-1185">Reference proteome</keyword>
<name>A0ABY5VU88_9ACTN</name>
<organism evidence="2 3">
    <name type="scientific">Dactylosporangium fulvum</name>
    <dbReference type="NCBI Taxonomy" id="53359"/>
    <lineage>
        <taxon>Bacteria</taxon>
        <taxon>Bacillati</taxon>
        <taxon>Actinomycetota</taxon>
        <taxon>Actinomycetes</taxon>
        <taxon>Micromonosporales</taxon>
        <taxon>Micromonosporaceae</taxon>
        <taxon>Dactylosporangium</taxon>
    </lineage>
</organism>
<gene>
    <name evidence="2" type="ORF">Dfulv_33485</name>
</gene>
<dbReference type="InterPro" id="IPR041656">
    <property type="entry name" value="TPR_5"/>
</dbReference>
<dbReference type="EMBL" id="CP073720">
    <property type="protein sequence ID" value="UWP80053.1"/>
    <property type="molecule type" value="Genomic_DNA"/>
</dbReference>
<protein>
    <submittedName>
        <fullName evidence="2">Tetratricopeptide repeat protein</fullName>
    </submittedName>
</protein>
<evidence type="ECO:0000313" key="3">
    <source>
        <dbReference type="Proteomes" id="UP001059617"/>
    </source>
</evidence>
<dbReference type="Gene3D" id="1.25.40.10">
    <property type="entry name" value="Tetratricopeptide repeat domain"/>
    <property type="match status" value="1"/>
</dbReference>
<evidence type="ECO:0000259" key="1">
    <source>
        <dbReference type="Pfam" id="PF12688"/>
    </source>
</evidence>
<reference evidence="2" key="1">
    <citation type="submission" date="2021-04" db="EMBL/GenBank/DDBJ databases">
        <authorList>
            <person name="Hartkoorn R.C."/>
            <person name="Beaudoing E."/>
            <person name="Hot D."/>
        </authorList>
    </citation>
    <scope>NUCLEOTIDE SEQUENCE</scope>
    <source>
        <strain evidence="2">NRRL B-16292</strain>
    </source>
</reference>
<dbReference type="InterPro" id="IPR011990">
    <property type="entry name" value="TPR-like_helical_dom_sf"/>
</dbReference>
<proteinExistence type="predicted"/>
<dbReference type="Proteomes" id="UP001059617">
    <property type="component" value="Chromosome"/>
</dbReference>
<dbReference type="RefSeq" id="WP_259857811.1">
    <property type="nucleotide sequence ID" value="NZ_BAAAST010000016.1"/>
</dbReference>
<reference evidence="2" key="2">
    <citation type="submission" date="2022-09" db="EMBL/GenBank/DDBJ databases">
        <title>Biosynthetic gene clusters of Dactylosporangioum fulvum.</title>
        <authorList>
            <person name="Caradec T."/>
        </authorList>
    </citation>
    <scope>NUCLEOTIDE SEQUENCE</scope>
    <source>
        <strain evidence="2">NRRL B-16292</strain>
    </source>
</reference>
<dbReference type="Pfam" id="PF12688">
    <property type="entry name" value="TPR_5"/>
    <property type="match status" value="1"/>
</dbReference>
<evidence type="ECO:0000313" key="2">
    <source>
        <dbReference type="EMBL" id="UWP80053.1"/>
    </source>
</evidence>